<dbReference type="InterPro" id="IPR012347">
    <property type="entry name" value="Ferritin-like"/>
</dbReference>
<evidence type="ECO:0000313" key="2">
    <source>
        <dbReference type="EMBL" id="MFD0762466.1"/>
    </source>
</evidence>
<name>A0ABW2Z6N9_9FLAO</name>
<dbReference type="PROSITE" id="PS51257">
    <property type="entry name" value="PROKAR_LIPOPROTEIN"/>
    <property type="match status" value="1"/>
</dbReference>
<organism evidence="2 3">
    <name type="scientific">Lutibacter aestuarii</name>
    <dbReference type="NCBI Taxonomy" id="861111"/>
    <lineage>
        <taxon>Bacteria</taxon>
        <taxon>Pseudomonadati</taxon>
        <taxon>Bacteroidota</taxon>
        <taxon>Flavobacteriia</taxon>
        <taxon>Flavobacteriales</taxon>
        <taxon>Flavobacteriaceae</taxon>
        <taxon>Lutibacter</taxon>
    </lineage>
</organism>
<dbReference type="EMBL" id="JBHTIC010000008">
    <property type="protein sequence ID" value="MFD0762466.1"/>
    <property type="molecule type" value="Genomic_DNA"/>
</dbReference>
<dbReference type="Gene3D" id="1.20.1260.10">
    <property type="match status" value="1"/>
</dbReference>
<dbReference type="InterPro" id="IPR019243">
    <property type="entry name" value="DUF2202"/>
</dbReference>
<feature type="domain" description="DUF2202" evidence="1">
    <location>
        <begin position="37"/>
        <end position="196"/>
    </location>
</feature>
<dbReference type="CDD" id="cd01048">
    <property type="entry name" value="Ferritin_like_AB2"/>
    <property type="match status" value="1"/>
</dbReference>
<gene>
    <name evidence="2" type="ORF">ACFQZW_10265</name>
</gene>
<reference evidence="3" key="1">
    <citation type="journal article" date="2019" name="Int. J. Syst. Evol. Microbiol.">
        <title>The Global Catalogue of Microorganisms (GCM) 10K type strain sequencing project: providing services to taxonomists for standard genome sequencing and annotation.</title>
        <authorList>
            <consortium name="The Broad Institute Genomics Platform"/>
            <consortium name="The Broad Institute Genome Sequencing Center for Infectious Disease"/>
            <person name="Wu L."/>
            <person name="Ma J."/>
        </authorList>
    </citation>
    <scope>NUCLEOTIDE SEQUENCE [LARGE SCALE GENOMIC DNA]</scope>
    <source>
        <strain evidence="3">CCUG 60022</strain>
    </source>
</reference>
<dbReference type="Proteomes" id="UP001597032">
    <property type="component" value="Unassembled WGS sequence"/>
</dbReference>
<comment type="caution">
    <text evidence="2">The sequence shown here is derived from an EMBL/GenBank/DDBJ whole genome shotgun (WGS) entry which is preliminary data.</text>
</comment>
<sequence length="204" mass="23475">MRKMILVTVIVFLAITVGCTNDNNENSIIDIVLTQDEINDLLFLREEEKLARDVYLYSYDKYGTIVFNNIASSESSHMNSVLILLNKYNIEDPILENRGEFRNTTLQKIYNDLIELSDISLLEALRVGNIIEDLDIKDLTLNESRTEKIDLLSLYDFLKCGSQNHLRNFNNQLISNGGNYVPEYLTQIAFETIVNSTNEWCGFN</sequence>
<keyword evidence="3" id="KW-1185">Reference proteome</keyword>
<evidence type="ECO:0000313" key="3">
    <source>
        <dbReference type="Proteomes" id="UP001597032"/>
    </source>
</evidence>
<protein>
    <submittedName>
        <fullName evidence="2">DUF2202 domain-containing protein</fullName>
    </submittedName>
</protein>
<proteinExistence type="predicted"/>
<dbReference type="RefSeq" id="WP_386782814.1">
    <property type="nucleotide sequence ID" value="NZ_JBHTIC010000008.1"/>
</dbReference>
<evidence type="ECO:0000259" key="1">
    <source>
        <dbReference type="Pfam" id="PF09968"/>
    </source>
</evidence>
<accession>A0ABW2Z6N9</accession>
<dbReference type="Pfam" id="PF09968">
    <property type="entry name" value="DUF2202"/>
    <property type="match status" value="1"/>
</dbReference>